<accession>T1D9Q5</accession>
<evidence type="ECO:0000313" key="1">
    <source>
        <dbReference type="EMBL" id="EQD78930.1"/>
    </source>
</evidence>
<name>T1D9Q5_9ZZZZ</name>
<gene>
    <name evidence="1" type="ORF">B1B_00463</name>
</gene>
<comment type="caution">
    <text evidence="1">The sequence shown here is derived from an EMBL/GenBank/DDBJ whole genome shotgun (WGS) entry which is preliminary data.</text>
</comment>
<sequence>WTNDSFVNAVGYRILAVQADHGDAAAADLLVQVADAFGRYEDATPLGDIADGLARLGLSKVAARAYVLAFTRVRGWGGWVDFGGRDRLDSWKQADRIDLDEALRTLRAEVARSVGGSSYGGYGVTQSVISALAVGQGPTTSAAAFECWDAAFEVITARLPLQEPPRYEYEPPTVLAGQAEVDLALAQLALSSIASQVETNVEER</sequence>
<dbReference type="AlphaFoldDB" id="T1D9Q5"/>
<feature type="non-terminal residue" evidence="1">
    <location>
        <position position="1"/>
    </location>
</feature>
<proteinExistence type="predicted"/>
<reference evidence="1" key="1">
    <citation type="submission" date="2013-08" db="EMBL/GenBank/DDBJ databases">
        <authorList>
            <person name="Mendez C."/>
            <person name="Richter M."/>
            <person name="Ferrer M."/>
            <person name="Sanchez J."/>
        </authorList>
    </citation>
    <scope>NUCLEOTIDE SEQUENCE</scope>
</reference>
<protein>
    <submittedName>
        <fullName evidence="1">Uncharacterized protein</fullName>
    </submittedName>
</protein>
<reference evidence="1" key="2">
    <citation type="journal article" date="2014" name="ISME J.">
        <title>Microbial stratification in low pH oxic and suboxic macroscopic growths along an acid mine drainage.</title>
        <authorList>
            <person name="Mendez-Garcia C."/>
            <person name="Mesa V."/>
            <person name="Sprenger R.R."/>
            <person name="Richter M."/>
            <person name="Diez M.S."/>
            <person name="Solano J."/>
            <person name="Bargiela R."/>
            <person name="Golyshina O.V."/>
            <person name="Manteca A."/>
            <person name="Ramos J.L."/>
            <person name="Gallego J.R."/>
            <person name="Llorente I."/>
            <person name="Martins Dos Santos V.A."/>
            <person name="Jensen O.N."/>
            <person name="Pelaez A.I."/>
            <person name="Sanchez J."/>
            <person name="Ferrer M."/>
        </authorList>
    </citation>
    <scope>NUCLEOTIDE SEQUENCE</scope>
</reference>
<organism evidence="1">
    <name type="scientific">mine drainage metagenome</name>
    <dbReference type="NCBI Taxonomy" id="410659"/>
    <lineage>
        <taxon>unclassified sequences</taxon>
        <taxon>metagenomes</taxon>
        <taxon>ecological metagenomes</taxon>
    </lineage>
</organism>
<dbReference type="EMBL" id="AUZY01000353">
    <property type="protein sequence ID" value="EQD78930.1"/>
    <property type="molecule type" value="Genomic_DNA"/>
</dbReference>